<dbReference type="InterPro" id="IPR038135">
    <property type="entry name" value="Methylthiotransferase_N_sf"/>
</dbReference>
<accession>A0AAW9I9S2</accession>
<dbReference type="Proteomes" id="UP001291306">
    <property type="component" value="Unassembled WGS sequence"/>
</dbReference>
<organism evidence="2 3">
    <name type="scientific">Clostridium perfringens</name>
    <dbReference type="NCBI Taxonomy" id="1502"/>
    <lineage>
        <taxon>Bacteria</taxon>
        <taxon>Bacillati</taxon>
        <taxon>Bacillota</taxon>
        <taxon>Clostridia</taxon>
        <taxon>Eubacteriales</taxon>
        <taxon>Clostridiaceae</taxon>
        <taxon>Clostridium</taxon>
    </lineage>
</organism>
<evidence type="ECO:0000313" key="2">
    <source>
        <dbReference type="EMBL" id="MDZ5000744.1"/>
    </source>
</evidence>
<dbReference type="InterPro" id="IPR013848">
    <property type="entry name" value="Methylthiotransferase_N"/>
</dbReference>
<dbReference type="PROSITE" id="PS51449">
    <property type="entry name" value="MTTASE_N"/>
    <property type="match status" value="1"/>
</dbReference>
<dbReference type="GO" id="GO:0051539">
    <property type="term" value="F:4 iron, 4 sulfur cluster binding"/>
    <property type="evidence" value="ECO:0007669"/>
    <property type="project" value="UniProtKB-KW"/>
</dbReference>
<proteinExistence type="predicted"/>
<dbReference type="EMBL" id="WNVC01000634">
    <property type="protein sequence ID" value="MDZ5000744.1"/>
    <property type="molecule type" value="Genomic_DNA"/>
</dbReference>
<sequence length="25" mass="2824">MKVAFSTLGCRVNVYESEAMAEKFI</sequence>
<dbReference type="Gene3D" id="3.40.50.12160">
    <property type="entry name" value="Methylthiotransferase, N-terminal domain"/>
    <property type="match status" value="1"/>
</dbReference>
<evidence type="ECO:0000259" key="1">
    <source>
        <dbReference type="PROSITE" id="PS51449"/>
    </source>
</evidence>
<evidence type="ECO:0000313" key="3">
    <source>
        <dbReference type="Proteomes" id="UP001291306"/>
    </source>
</evidence>
<gene>
    <name evidence="2" type="ORF">GNF79_17100</name>
</gene>
<dbReference type="GO" id="GO:0046872">
    <property type="term" value="F:metal ion binding"/>
    <property type="evidence" value="ECO:0007669"/>
    <property type="project" value="UniProtKB-KW"/>
</dbReference>
<reference evidence="2" key="1">
    <citation type="submission" date="2019-11" db="EMBL/GenBank/DDBJ databases">
        <title>Characterization of Clostridium perfringens isolates from swine manure treated agricultural soils.</title>
        <authorList>
            <person name="Wushke S.T."/>
        </authorList>
    </citation>
    <scope>NUCLEOTIDE SEQUENCE</scope>
    <source>
        <strain evidence="2">X26</strain>
    </source>
</reference>
<feature type="domain" description="MTTase N-terminal" evidence="1">
    <location>
        <begin position="1"/>
        <end position="25"/>
    </location>
</feature>
<dbReference type="AlphaFoldDB" id="A0AAW9I9S2"/>
<feature type="non-terminal residue" evidence="2">
    <location>
        <position position="25"/>
    </location>
</feature>
<name>A0AAW9I9S2_CLOPF</name>
<comment type="caution">
    <text evidence="2">The sequence shown here is derived from an EMBL/GenBank/DDBJ whole genome shotgun (WGS) entry which is preliminary data.</text>
</comment>
<protein>
    <recommendedName>
        <fullName evidence="1">MTTase N-terminal domain-containing protein</fullName>
    </recommendedName>
</protein>
<dbReference type="GO" id="GO:0035596">
    <property type="term" value="F:methylthiotransferase activity"/>
    <property type="evidence" value="ECO:0007669"/>
    <property type="project" value="InterPro"/>
</dbReference>